<evidence type="ECO:0000313" key="2">
    <source>
        <dbReference type="Proteomes" id="UP000229081"/>
    </source>
</evidence>
<dbReference type="AlphaFoldDB" id="A0A2K8MRE1"/>
<dbReference type="Proteomes" id="UP000229081">
    <property type="component" value="Chromosome"/>
</dbReference>
<dbReference type="KEGG" id="sphc:CVN68_12380"/>
<sequence>MPIELAVLLVGIAARQAASPTACVQTRLALAAPAEALLAPAHGAFHRASAATLRRWKEE</sequence>
<organism evidence="1 2">
    <name type="scientific">Sphingomonas psychrotolerans</name>
    <dbReference type="NCBI Taxonomy" id="1327635"/>
    <lineage>
        <taxon>Bacteria</taxon>
        <taxon>Pseudomonadati</taxon>
        <taxon>Pseudomonadota</taxon>
        <taxon>Alphaproteobacteria</taxon>
        <taxon>Sphingomonadales</taxon>
        <taxon>Sphingomonadaceae</taxon>
        <taxon>Sphingomonas</taxon>
    </lineage>
</organism>
<accession>A0A2K8MRE1</accession>
<evidence type="ECO:0000313" key="1">
    <source>
        <dbReference type="EMBL" id="ATY34589.1"/>
    </source>
</evidence>
<reference evidence="1 2" key="1">
    <citation type="submission" date="2017-11" db="EMBL/GenBank/DDBJ databases">
        <title>Complete genome sequence of Sphingomonas sp. Strain Cra20, a psychrotolerant potential plant growth promoting rhizobacteria.</title>
        <authorList>
            <person name="Luo Y."/>
        </authorList>
    </citation>
    <scope>NUCLEOTIDE SEQUENCE [LARGE SCALE GENOMIC DNA]</scope>
    <source>
        <strain evidence="1 2">Cra20</strain>
    </source>
</reference>
<keyword evidence="2" id="KW-1185">Reference proteome</keyword>
<name>A0A2K8MRE1_9SPHN</name>
<proteinExistence type="predicted"/>
<dbReference type="EMBL" id="CP024923">
    <property type="protein sequence ID" value="ATY34589.1"/>
    <property type="molecule type" value="Genomic_DNA"/>
</dbReference>
<protein>
    <submittedName>
        <fullName evidence="1">Uncharacterized protein</fullName>
    </submittedName>
</protein>
<gene>
    <name evidence="1" type="ORF">CVN68_12380</name>
</gene>